<dbReference type="Proteomes" id="UP001190700">
    <property type="component" value="Unassembled WGS sequence"/>
</dbReference>
<name>A0AAE0EYV2_9CHLO</name>
<accession>A0AAE0EYV2</accession>
<organism evidence="1 2">
    <name type="scientific">Cymbomonas tetramitiformis</name>
    <dbReference type="NCBI Taxonomy" id="36881"/>
    <lineage>
        <taxon>Eukaryota</taxon>
        <taxon>Viridiplantae</taxon>
        <taxon>Chlorophyta</taxon>
        <taxon>Pyramimonadophyceae</taxon>
        <taxon>Pyramimonadales</taxon>
        <taxon>Pyramimonadaceae</taxon>
        <taxon>Cymbomonas</taxon>
    </lineage>
</organism>
<reference evidence="1 2" key="1">
    <citation type="journal article" date="2015" name="Genome Biol. Evol.">
        <title>Comparative Genomics of a Bacterivorous Green Alga Reveals Evolutionary Causalities and Consequences of Phago-Mixotrophic Mode of Nutrition.</title>
        <authorList>
            <person name="Burns J.A."/>
            <person name="Paasch A."/>
            <person name="Narechania A."/>
            <person name="Kim E."/>
        </authorList>
    </citation>
    <scope>NUCLEOTIDE SEQUENCE [LARGE SCALE GENOMIC DNA]</scope>
    <source>
        <strain evidence="1 2">PLY_AMNH</strain>
    </source>
</reference>
<comment type="caution">
    <text evidence="1">The sequence shown here is derived from an EMBL/GenBank/DDBJ whole genome shotgun (WGS) entry which is preliminary data.</text>
</comment>
<gene>
    <name evidence="1" type="ORF">CYMTET_44647</name>
</gene>
<dbReference type="EMBL" id="LGRX02030310">
    <property type="protein sequence ID" value="KAK3245826.1"/>
    <property type="molecule type" value="Genomic_DNA"/>
</dbReference>
<sequence length="274" mass="30776">MSEATEVVDNDAQKCAQSASEHSRVAIRVGMKILLRKEGTDGVVAVAEREHAILVDSLPNAVVMGREPDLIEKDFSWTAPELRPQNILGMKRAWNACKSNPHCADSTATSSSAPVYHAVALKACDGVNDYELSRLCSRVQFLVRPRKADSLIEQDRTVKDFSWEIMNVSTGIDLMSTPVCNEESTRVDQLGDLVALCRDEWNPLKDKDENTYVLLNTEYVRKENPVDHITRQFVDSSERIEIRFELCEFIDRNECALSGDSNKRVRLATESAEL</sequence>
<proteinExistence type="predicted"/>
<keyword evidence="2" id="KW-1185">Reference proteome</keyword>
<protein>
    <submittedName>
        <fullName evidence="1">Uncharacterized protein</fullName>
    </submittedName>
</protein>
<evidence type="ECO:0000313" key="2">
    <source>
        <dbReference type="Proteomes" id="UP001190700"/>
    </source>
</evidence>
<dbReference type="AlphaFoldDB" id="A0AAE0EYV2"/>
<evidence type="ECO:0000313" key="1">
    <source>
        <dbReference type="EMBL" id="KAK3245826.1"/>
    </source>
</evidence>